<feature type="domain" description="C2H2-type" evidence="10">
    <location>
        <begin position="84"/>
        <end position="106"/>
    </location>
</feature>
<gene>
    <name evidence="11" type="ORF">O3M35_008173</name>
</gene>
<dbReference type="EMBL" id="JAPXFL010000005">
    <property type="protein sequence ID" value="KAK9506194.1"/>
    <property type="molecule type" value="Genomic_DNA"/>
</dbReference>
<keyword evidence="12" id="KW-1185">Reference proteome</keyword>
<evidence type="ECO:0000256" key="7">
    <source>
        <dbReference type="ARBA" id="ARBA00023242"/>
    </source>
</evidence>
<feature type="domain" description="C2H2-type" evidence="10">
    <location>
        <begin position="123"/>
        <end position="146"/>
    </location>
</feature>
<keyword evidence="2" id="KW-0479">Metal-binding</keyword>
<dbReference type="SUPFAM" id="SSF57667">
    <property type="entry name" value="beta-beta-alpha zinc fingers"/>
    <property type="match status" value="1"/>
</dbReference>
<evidence type="ECO:0000313" key="11">
    <source>
        <dbReference type="EMBL" id="KAK9506194.1"/>
    </source>
</evidence>
<name>A0AAW1D5B1_9HEMI</name>
<dbReference type="GO" id="GO:0000978">
    <property type="term" value="F:RNA polymerase II cis-regulatory region sequence-specific DNA binding"/>
    <property type="evidence" value="ECO:0007669"/>
    <property type="project" value="TreeGrafter"/>
</dbReference>
<dbReference type="Proteomes" id="UP001461498">
    <property type="component" value="Unassembled WGS sequence"/>
</dbReference>
<keyword evidence="3" id="KW-0677">Repeat</keyword>
<dbReference type="SMART" id="SM00355">
    <property type="entry name" value="ZnF_C2H2"/>
    <property type="match status" value="5"/>
</dbReference>
<organism evidence="11 12">
    <name type="scientific">Rhynocoris fuscipes</name>
    <dbReference type="NCBI Taxonomy" id="488301"/>
    <lineage>
        <taxon>Eukaryota</taxon>
        <taxon>Metazoa</taxon>
        <taxon>Ecdysozoa</taxon>
        <taxon>Arthropoda</taxon>
        <taxon>Hexapoda</taxon>
        <taxon>Insecta</taxon>
        <taxon>Pterygota</taxon>
        <taxon>Neoptera</taxon>
        <taxon>Paraneoptera</taxon>
        <taxon>Hemiptera</taxon>
        <taxon>Heteroptera</taxon>
        <taxon>Panheteroptera</taxon>
        <taxon>Cimicomorpha</taxon>
        <taxon>Reduviidae</taxon>
        <taxon>Harpactorinae</taxon>
        <taxon>Harpactorini</taxon>
        <taxon>Rhynocoris</taxon>
    </lineage>
</organism>
<dbReference type="InterPro" id="IPR050527">
    <property type="entry name" value="Snail/Krueppel_Znf"/>
</dbReference>
<evidence type="ECO:0000256" key="3">
    <source>
        <dbReference type="ARBA" id="ARBA00022737"/>
    </source>
</evidence>
<keyword evidence="6" id="KW-0238">DNA-binding</keyword>
<protein>
    <recommendedName>
        <fullName evidence="10">C2H2-type domain-containing protein</fullName>
    </recommendedName>
</protein>
<proteinExistence type="inferred from homology"/>
<keyword evidence="5" id="KW-0862">Zinc</keyword>
<evidence type="ECO:0000256" key="6">
    <source>
        <dbReference type="ARBA" id="ARBA00023125"/>
    </source>
</evidence>
<dbReference type="AlphaFoldDB" id="A0AAW1D5B1"/>
<dbReference type="GO" id="GO:0008270">
    <property type="term" value="F:zinc ion binding"/>
    <property type="evidence" value="ECO:0007669"/>
    <property type="project" value="UniProtKB-KW"/>
</dbReference>
<sequence>MDENFNSIFFDIRNDYGDHNYNESFEYPMVHLKEDNDLEDVFQSSADDDDITRTSENEDANESIADTDSTSTWTGSKSSVAIIYPCYLCNFETCRSTSLVAHLRQHRQGGLILEAERFQIGKFVCSLCNFKTRWLSSLKEHEQNVHFSNVNSTNFVLSNINASNNINSNRMKDSPFICRQCGYSAEKLETITAHMKRHFTCINVFGNIMRNYPCCLCDFTTRQFVELQNHITSVHNDNRIVYGTLTVQPSTNTCSRFERLFSTFDDKISNLVKNEDDYTPEYPCDYCSHRATSIYLWRDHMESHGGVLEISVTSVHN</sequence>
<evidence type="ECO:0000256" key="5">
    <source>
        <dbReference type="ARBA" id="ARBA00022833"/>
    </source>
</evidence>
<feature type="domain" description="C2H2-type" evidence="10">
    <location>
        <begin position="282"/>
        <end position="304"/>
    </location>
</feature>
<evidence type="ECO:0000256" key="8">
    <source>
        <dbReference type="ARBA" id="ARBA00037948"/>
    </source>
</evidence>
<dbReference type="GO" id="GO:0000981">
    <property type="term" value="F:DNA-binding transcription factor activity, RNA polymerase II-specific"/>
    <property type="evidence" value="ECO:0007669"/>
    <property type="project" value="TreeGrafter"/>
</dbReference>
<evidence type="ECO:0000259" key="10">
    <source>
        <dbReference type="SMART" id="SM00355"/>
    </source>
</evidence>
<comment type="caution">
    <text evidence="11">The sequence shown here is derived from an EMBL/GenBank/DDBJ whole genome shotgun (WGS) entry which is preliminary data.</text>
</comment>
<feature type="domain" description="C2H2-type" evidence="10">
    <location>
        <begin position="212"/>
        <end position="235"/>
    </location>
</feature>
<dbReference type="InterPro" id="IPR013087">
    <property type="entry name" value="Znf_C2H2_type"/>
</dbReference>
<dbReference type="InterPro" id="IPR036236">
    <property type="entry name" value="Znf_C2H2_sf"/>
</dbReference>
<feature type="domain" description="C2H2-type" evidence="10">
    <location>
        <begin position="176"/>
        <end position="198"/>
    </location>
</feature>
<evidence type="ECO:0000256" key="4">
    <source>
        <dbReference type="ARBA" id="ARBA00022771"/>
    </source>
</evidence>
<keyword evidence="4" id="KW-0863">Zinc-finger</keyword>
<evidence type="ECO:0000256" key="9">
    <source>
        <dbReference type="SAM" id="MobiDB-lite"/>
    </source>
</evidence>
<evidence type="ECO:0000256" key="2">
    <source>
        <dbReference type="ARBA" id="ARBA00022723"/>
    </source>
</evidence>
<dbReference type="PANTHER" id="PTHR24388:SF54">
    <property type="entry name" value="PROTEIN ESCARGOT"/>
    <property type="match status" value="1"/>
</dbReference>
<comment type="subcellular location">
    <subcellularLocation>
        <location evidence="1">Nucleus</location>
    </subcellularLocation>
</comment>
<feature type="region of interest" description="Disordered" evidence="9">
    <location>
        <begin position="45"/>
        <end position="72"/>
    </location>
</feature>
<dbReference type="GO" id="GO:0005634">
    <property type="term" value="C:nucleus"/>
    <property type="evidence" value="ECO:0007669"/>
    <property type="project" value="UniProtKB-SubCell"/>
</dbReference>
<reference evidence="11 12" key="1">
    <citation type="submission" date="2022-12" db="EMBL/GenBank/DDBJ databases">
        <title>Chromosome-level genome assembly of true bugs.</title>
        <authorList>
            <person name="Ma L."/>
            <person name="Li H."/>
        </authorList>
    </citation>
    <scope>NUCLEOTIDE SEQUENCE [LARGE SCALE GENOMIC DNA]</scope>
    <source>
        <strain evidence="11">Lab_2022b</strain>
    </source>
</reference>
<comment type="similarity">
    <text evidence="8">Belongs to the snail C2H2-type zinc-finger protein family.</text>
</comment>
<dbReference type="PANTHER" id="PTHR24388">
    <property type="entry name" value="ZINC FINGER PROTEIN"/>
    <property type="match status" value="1"/>
</dbReference>
<keyword evidence="7" id="KW-0539">Nucleus</keyword>
<evidence type="ECO:0000313" key="12">
    <source>
        <dbReference type="Proteomes" id="UP001461498"/>
    </source>
</evidence>
<evidence type="ECO:0000256" key="1">
    <source>
        <dbReference type="ARBA" id="ARBA00004123"/>
    </source>
</evidence>
<accession>A0AAW1D5B1</accession>
<dbReference type="Gene3D" id="3.30.160.60">
    <property type="entry name" value="Classic Zinc Finger"/>
    <property type="match status" value="2"/>
</dbReference>